<reference evidence="1" key="1">
    <citation type="submission" date="2018-02" db="EMBL/GenBank/DDBJ databases">
        <title>Rhizophora mucronata_Transcriptome.</title>
        <authorList>
            <person name="Meera S.P."/>
            <person name="Sreeshan A."/>
            <person name="Augustine A."/>
        </authorList>
    </citation>
    <scope>NUCLEOTIDE SEQUENCE</scope>
    <source>
        <tissue evidence="1">Leaf</tissue>
    </source>
</reference>
<name>A0A2P2K541_RHIMU</name>
<accession>A0A2P2K541</accession>
<dbReference type="EMBL" id="GGEC01020342">
    <property type="protein sequence ID" value="MBX00826.1"/>
    <property type="molecule type" value="Transcribed_RNA"/>
</dbReference>
<organism evidence="1">
    <name type="scientific">Rhizophora mucronata</name>
    <name type="common">Asiatic mangrove</name>
    <dbReference type="NCBI Taxonomy" id="61149"/>
    <lineage>
        <taxon>Eukaryota</taxon>
        <taxon>Viridiplantae</taxon>
        <taxon>Streptophyta</taxon>
        <taxon>Embryophyta</taxon>
        <taxon>Tracheophyta</taxon>
        <taxon>Spermatophyta</taxon>
        <taxon>Magnoliopsida</taxon>
        <taxon>eudicotyledons</taxon>
        <taxon>Gunneridae</taxon>
        <taxon>Pentapetalae</taxon>
        <taxon>rosids</taxon>
        <taxon>fabids</taxon>
        <taxon>Malpighiales</taxon>
        <taxon>Rhizophoraceae</taxon>
        <taxon>Rhizophora</taxon>
    </lineage>
</organism>
<protein>
    <submittedName>
        <fullName evidence="1">Uncharacterized protein</fullName>
    </submittedName>
</protein>
<evidence type="ECO:0000313" key="1">
    <source>
        <dbReference type="EMBL" id="MBX00828.1"/>
    </source>
</evidence>
<dbReference type="AlphaFoldDB" id="A0A2P2K541"/>
<proteinExistence type="predicted"/>
<dbReference type="EMBL" id="GGEC01020344">
    <property type="protein sequence ID" value="MBX00828.1"/>
    <property type="molecule type" value="Transcribed_RNA"/>
</dbReference>
<sequence>MLQHQEKKPGFNSFPNMENPIFTLFKLQKQFIAVSRLYYIICNIQTLELSRQRDHTVAYCFILTNLP</sequence>